<comment type="caution">
    <text evidence="1">The sequence shown here is derived from an EMBL/GenBank/DDBJ whole genome shotgun (WGS) entry which is preliminary data.</text>
</comment>
<evidence type="ECO:0000313" key="1">
    <source>
        <dbReference type="EMBL" id="KAG0413978.1"/>
    </source>
</evidence>
<dbReference type="EMBL" id="JABSTQ010011216">
    <property type="protein sequence ID" value="KAG0413978.1"/>
    <property type="molecule type" value="Genomic_DNA"/>
</dbReference>
<evidence type="ECO:0000313" key="2">
    <source>
        <dbReference type="Proteomes" id="UP000805193"/>
    </source>
</evidence>
<sequence>MPSTEHADRNVSEDDLLTLGALADNAASEIKPDAKPAVSVPAGASSEGGLAELRVAMTMLLLVQREQMMRSSTTPAGSKPPRDYLRLSLSVPVFSGYADRESVAMFVSELRDYQAASGIDDETILTHLLPVALTDSAALWRQRQTKFTNMTDFEARFRTEFLPPDNSMRLRDELRARTQHPEEPLIEFCGGRMAKLNDDASSFLISLVEEFPALWDISSELYSKTNIKASIWEKIAEKMFARFPQFAPYTVDFLKGYLQNKRRTYRDEIKKILKTKSGQAAEAAYSGKWKFFSALRFLDGATTRAGMGMSSFDFAGVPLCRDSDERSPEDVLSPAQSPEPSPGAASGAGPSLAEKESVSAPPKKRRVDGAELSLMEQRTAAFTRLTECMEAPPHAPDDSAAFGMVVAEYLRSMSLAARDRC</sequence>
<accession>A0AC60P3I7</accession>
<proteinExistence type="predicted"/>
<keyword evidence="2" id="KW-1185">Reference proteome</keyword>
<organism evidence="1 2">
    <name type="scientific">Ixodes persulcatus</name>
    <name type="common">Taiga tick</name>
    <dbReference type="NCBI Taxonomy" id="34615"/>
    <lineage>
        <taxon>Eukaryota</taxon>
        <taxon>Metazoa</taxon>
        <taxon>Ecdysozoa</taxon>
        <taxon>Arthropoda</taxon>
        <taxon>Chelicerata</taxon>
        <taxon>Arachnida</taxon>
        <taxon>Acari</taxon>
        <taxon>Parasitiformes</taxon>
        <taxon>Ixodida</taxon>
        <taxon>Ixodoidea</taxon>
        <taxon>Ixodidae</taxon>
        <taxon>Ixodinae</taxon>
        <taxon>Ixodes</taxon>
    </lineage>
</organism>
<name>A0AC60P3I7_IXOPE</name>
<dbReference type="Proteomes" id="UP000805193">
    <property type="component" value="Unassembled WGS sequence"/>
</dbReference>
<reference evidence="1 2" key="1">
    <citation type="journal article" date="2020" name="Cell">
        <title>Large-Scale Comparative Analyses of Tick Genomes Elucidate Their Genetic Diversity and Vector Capacities.</title>
        <authorList>
            <consortium name="Tick Genome and Microbiome Consortium (TIGMIC)"/>
            <person name="Jia N."/>
            <person name="Wang J."/>
            <person name="Shi W."/>
            <person name="Du L."/>
            <person name="Sun Y."/>
            <person name="Zhan W."/>
            <person name="Jiang J.F."/>
            <person name="Wang Q."/>
            <person name="Zhang B."/>
            <person name="Ji P."/>
            <person name="Bell-Sakyi L."/>
            <person name="Cui X.M."/>
            <person name="Yuan T.T."/>
            <person name="Jiang B.G."/>
            <person name="Yang W.F."/>
            <person name="Lam T.T."/>
            <person name="Chang Q.C."/>
            <person name="Ding S.J."/>
            <person name="Wang X.J."/>
            <person name="Zhu J.G."/>
            <person name="Ruan X.D."/>
            <person name="Zhao L."/>
            <person name="Wei J.T."/>
            <person name="Ye R.Z."/>
            <person name="Que T.C."/>
            <person name="Du C.H."/>
            <person name="Zhou Y.H."/>
            <person name="Cheng J.X."/>
            <person name="Dai P.F."/>
            <person name="Guo W.B."/>
            <person name="Han X.H."/>
            <person name="Huang E.J."/>
            <person name="Li L.F."/>
            <person name="Wei W."/>
            <person name="Gao Y.C."/>
            <person name="Liu J.Z."/>
            <person name="Shao H.Z."/>
            <person name="Wang X."/>
            <person name="Wang C.C."/>
            <person name="Yang T.C."/>
            <person name="Huo Q.B."/>
            <person name="Li W."/>
            <person name="Chen H.Y."/>
            <person name="Chen S.E."/>
            <person name="Zhou L.G."/>
            <person name="Ni X.B."/>
            <person name="Tian J.H."/>
            <person name="Sheng Y."/>
            <person name="Liu T."/>
            <person name="Pan Y.S."/>
            <person name="Xia L.Y."/>
            <person name="Li J."/>
            <person name="Zhao F."/>
            <person name="Cao W.C."/>
        </authorList>
    </citation>
    <scope>NUCLEOTIDE SEQUENCE [LARGE SCALE GENOMIC DNA]</scope>
    <source>
        <strain evidence="1">Iper-2018</strain>
    </source>
</reference>
<protein>
    <submittedName>
        <fullName evidence="1">Uncharacterized protein</fullName>
    </submittedName>
</protein>
<gene>
    <name evidence="1" type="ORF">HPB47_008881</name>
</gene>